<reference evidence="1 2" key="1">
    <citation type="submission" date="2024-07" db="EMBL/GenBank/DDBJ databases">
        <title>Luteimonas salilacus sp. nov., isolated from the shore soil of Salt Lake in Tibet of China.</title>
        <authorList>
            <person name="Zhang X."/>
            <person name="Li A."/>
        </authorList>
    </citation>
    <scope>NUCLEOTIDE SEQUENCE [LARGE SCALE GENOMIC DNA]</scope>
    <source>
        <strain evidence="1 2">B3-2-R+30</strain>
    </source>
</reference>
<dbReference type="RefSeq" id="WP_370565754.1">
    <property type="nucleotide sequence ID" value="NZ_JBFWIB010000024.1"/>
</dbReference>
<dbReference type="Proteomes" id="UP001566331">
    <property type="component" value="Unassembled WGS sequence"/>
</dbReference>
<keyword evidence="2" id="KW-1185">Reference proteome</keyword>
<evidence type="ECO:0000313" key="2">
    <source>
        <dbReference type="Proteomes" id="UP001566331"/>
    </source>
</evidence>
<gene>
    <name evidence="1" type="ORF">AB6713_18880</name>
</gene>
<evidence type="ECO:0000313" key="1">
    <source>
        <dbReference type="EMBL" id="MEZ0476656.1"/>
    </source>
</evidence>
<dbReference type="EMBL" id="JBFWIC010000043">
    <property type="protein sequence ID" value="MEZ0476656.1"/>
    <property type="molecule type" value="Genomic_DNA"/>
</dbReference>
<organism evidence="1 2">
    <name type="scientific">Luteimonas salinilitoris</name>
    <dbReference type="NCBI Taxonomy" id="3237697"/>
    <lineage>
        <taxon>Bacteria</taxon>
        <taxon>Pseudomonadati</taxon>
        <taxon>Pseudomonadota</taxon>
        <taxon>Gammaproteobacteria</taxon>
        <taxon>Lysobacterales</taxon>
        <taxon>Lysobacteraceae</taxon>
        <taxon>Luteimonas</taxon>
    </lineage>
</organism>
<comment type="caution">
    <text evidence="1">The sequence shown here is derived from an EMBL/GenBank/DDBJ whole genome shotgun (WGS) entry which is preliminary data.</text>
</comment>
<name>A0ABV4HV66_9GAMM</name>
<accession>A0ABV4HV66</accession>
<sequence>MAVAAFNTFDALSAWGKTLPAWQRCLLVRLLEAAELSQDAVDEVFAEYLLDQGLACTKYG</sequence>
<proteinExistence type="predicted"/>
<protein>
    <submittedName>
        <fullName evidence="1">Uncharacterized protein</fullName>
    </submittedName>
</protein>